<feature type="compositionally biased region" description="Basic and acidic residues" evidence="1">
    <location>
        <begin position="173"/>
        <end position="194"/>
    </location>
</feature>
<feature type="compositionally biased region" description="Polar residues" evidence="1">
    <location>
        <begin position="231"/>
        <end position="242"/>
    </location>
</feature>
<evidence type="ECO:0000313" key="2">
    <source>
        <dbReference type="EnsemblPlants" id="MELO3C008433.2.1"/>
    </source>
</evidence>
<feature type="compositionally biased region" description="Polar residues" evidence="1">
    <location>
        <begin position="93"/>
        <end position="109"/>
    </location>
</feature>
<accession>A0A9I9CTX9</accession>
<feature type="region of interest" description="Disordered" evidence="1">
    <location>
        <begin position="86"/>
        <end position="125"/>
    </location>
</feature>
<sequence>IPTSSLLSGFKPTTNKRHFQPFPPLSLNSFLHVSPHQNPNPMGDINTKFPPKPIPPNPDSYYKSPEHNSEDCIIFRGWDSAAAIDDDSQSESGVSSPTLWASNSRTTPQFHRHRNRSLSPTSRTQAIARGQQELMEMVRNMPESSYELSLKDLVEHHLTNSKRQQDGAVASLSRDDSSSETSFRRDPSKNRGETRALVTRSRSVDSGGFYLKMFFPLPFGQVSAKKKNNLRTDSGLSGSSRVSPKPPPVDKDWWRKRSSVSGGENDGSISGGSMTSSGSSNSTSSERSNSRNSESQGSCWFCISPMRSKDRE</sequence>
<dbReference type="PANTHER" id="PTHR34193:SF1">
    <property type="entry name" value="EXPRESSED PROTEIN"/>
    <property type="match status" value="1"/>
</dbReference>
<dbReference type="AlphaFoldDB" id="A0A9I9CTX9"/>
<dbReference type="PANTHER" id="PTHR34193">
    <property type="entry name" value="OS11G0199801 PROTEIN"/>
    <property type="match status" value="1"/>
</dbReference>
<dbReference type="Gramene" id="MELO3C008433.2.1">
    <property type="protein sequence ID" value="MELO3C008433.2.1"/>
    <property type="gene ID" value="MELO3C008433.2"/>
</dbReference>
<proteinExistence type="predicted"/>
<reference evidence="2" key="1">
    <citation type="submission" date="2023-03" db="UniProtKB">
        <authorList>
            <consortium name="EnsemblPlants"/>
        </authorList>
    </citation>
    <scope>IDENTIFICATION</scope>
</reference>
<organism evidence="2">
    <name type="scientific">Cucumis melo</name>
    <name type="common">Muskmelon</name>
    <dbReference type="NCBI Taxonomy" id="3656"/>
    <lineage>
        <taxon>Eukaryota</taxon>
        <taxon>Viridiplantae</taxon>
        <taxon>Streptophyta</taxon>
        <taxon>Embryophyta</taxon>
        <taxon>Tracheophyta</taxon>
        <taxon>Spermatophyta</taxon>
        <taxon>Magnoliopsida</taxon>
        <taxon>eudicotyledons</taxon>
        <taxon>Gunneridae</taxon>
        <taxon>Pentapetalae</taxon>
        <taxon>rosids</taxon>
        <taxon>fabids</taxon>
        <taxon>Cucurbitales</taxon>
        <taxon>Cucurbitaceae</taxon>
        <taxon>Benincaseae</taxon>
        <taxon>Cucumis</taxon>
    </lineage>
</organism>
<feature type="compositionally biased region" description="Polar residues" evidence="1">
    <location>
        <begin position="1"/>
        <end position="13"/>
    </location>
</feature>
<feature type="region of interest" description="Disordered" evidence="1">
    <location>
        <begin position="1"/>
        <end position="21"/>
    </location>
</feature>
<evidence type="ECO:0000256" key="1">
    <source>
        <dbReference type="SAM" id="MobiDB-lite"/>
    </source>
</evidence>
<feature type="region of interest" description="Disordered" evidence="1">
    <location>
        <begin position="160"/>
        <end position="199"/>
    </location>
</feature>
<dbReference type="EnsemblPlants" id="MELO3C008433.2.1">
    <property type="protein sequence ID" value="MELO3C008433.2.1"/>
    <property type="gene ID" value="MELO3C008433.2"/>
</dbReference>
<name>A0A9I9CTX9_CUCME</name>
<protein>
    <submittedName>
        <fullName evidence="2">Uncharacterized protein</fullName>
    </submittedName>
</protein>
<feature type="region of interest" description="Disordered" evidence="1">
    <location>
        <begin position="230"/>
        <end position="298"/>
    </location>
</feature>
<feature type="compositionally biased region" description="Low complexity" evidence="1">
    <location>
        <begin position="267"/>
        <end position="298"/>
    </location>
</feature>